<gene>
    <name evidence="2" type="ORF">RIB2604_01005720</name>
</gene>
<sequence>MAVIEARPVMSPVITLTVGSSSTNRPVARPSPFSIRTVGSMSPYLGEKSDSTCGKPTSSEVRWSPRLPASHMGTYDDFSVYSKSSLGDALRPPP</sequence>
<evidence type="ECO:0000256" key="1">
    <source>
        <dbReference type="SAM" id="MobiDB-lite"/>
    </source>
</evidence>
<feature type="compositionally biased region" description="Polar residues" evidence="1">
    <location>
        <begin position="51"/>
        <end position="61"/>
    </location>
</feature>
<dbReference type="AlphaFoldDB" id="A0A146F6C3"/>
<evidence type="ECO:0000313" key="2">
    <source>
        <dbReference type="EMBL" id="GAT21680.1"/>
    </source>
</evidence>
<reference evidence="3" key="2">
    <citation type="submission" date="2016-02" db="EMBL/GenBank/DDBJ databases">
        <title>Genome sequencing of Aspergillus luchuensis NBRC 4314.</title>
        <authorList>
            <person name="Yamada O."/>
        </authorList>
    </citation>
    <scope>NUCLEOTIDE SEQUENCE [LARGE SCALE GENOMIC DNA]</scope>
    <source>
        <strain evidence="3">RIB 2604</strain>
    </source>
</reference>
<dbReference type="Proteomes" id="UP000075230">
    <property type="component" value="Unassembled WGS sequence"/>
</dbReference>
<protein>
    <submittedName>
        <fullName evidence="2">Uncharacterized protein</fullName>
    </submittedName>
</protein>
<organism evidence="2 3">
    <name type="scientific">Aspergillus kawachii</name>
    <name type="common">White koji mold</name>
    <name type="synonym">Aspergillus awamori var. kawachi</name>
    <dbReference type="NCBI Taxonomy" id="1069201"/>
    <lineage>
        <taxon>Eukaryota</taxon>
        <taxon>Fungi</taxon>
        <taxon>Dikarya</taxon>
        <taxon>Ascomycota</taxon>
        <taxon>Pezizomycotina</taxon>
        <taxon>Eurotiomycetes</taxon>
        <taxon>Eurotiomycetidae</taxon>
        <taxon>Eurotiales</taxon>
        <taxon>Aspergillaceae</taxon>
        <taxon>Aspergillus</taxon>
        <taxon>Aspergillus subgen. Circumdati</taxon>
    </lineage>
</organism>
<dbReference type="EMBL" id="BCWF01000010">
    <property type="protein sequence ID" value="GAT21680.1"/>
    <property type="molecule type" value="Genomic_DNA"/>
</dbReference>
<proteinExistence type="predicted"/>
<reference evidence="2 3" key="1">
    <citation type="journal article" date="2016" name="DNA Res.">
        <title>Genome sequence of Aspergillus luchuensis NBRC 4314.</title>
        <authorList>
            <person name="Yamada O."/>
            <person name="Machida M."/>
            <person name="Hosoyama A."/>
            <person name="Goto M."/>
            <person name="Takahashi T."/>
            <person name="Futagami T."/>
            <person name="Yamagata Y."/>
            <person name="Takeuchi M."/>
            <person name="Kobayashi T."/>
            <person name="Koike H."/>
            <person name="Abe K."/>
            <person name="Asai K."/>
            <person name="Arita M."/>
            <person name="Fujita N."/>
            <person name="Fukuda K."/>
            <person name="Higa K."/>
            <person name="Horikawa H."/>
            <person name="Ishikawa T."/>
            <person name="Jinno K."/>
            <person name="Kato Y."/>
            <person name="Kirimura K."/>
            <person name="Mizutani O."/>
            <person name="Nakasone K."/>
            <person name="Sano M."/>
            <person name="Shiraishi Y."/>
            <person name="Tsukahara M."/>
            <person name="Gomi K."/>
        </authorList>
    </citation>
    <scope>NUCLEOTIDE SEQUENCE [LARGE SCALE GENOMIC DNA]</scope>
    <source>
        <strain evidence="2 3">RIB 2604</strain>
    </source>
</reference>
<feature type="region of interest" description="Disordered" evidence="1">
    <location>
        <begin position="39"/>
        <end position="66"/>
    </location>
</feature>
<comment type="caution">
    <text evidence="2">The sequence shown here is derived from an EMBL/GenBank/DDBJ whole genome shotgun (WGS) entry which is preliminary data.</text>
</comment>
<evidence type="ECO:0000313" key="3">
    <source>
        <dbReference type="Proteomes" id="UP000075230"/>
    </source>
</evidence>
<name>A0A146F6C3_ASPKA</name>
<accession>A0A146F6C3</accession>